<dbReference type="Gene3D" id="3.40.50.12780">
    <property type="entry name" value="N-terminal domain of ligase-like"/>
    <property type="match status" value="1"/>
</dbReference>
<name>A0ABP9JV94_9ACTN</name>
<proteinExistence type="inferred from homology"/>
<evidence type="ECO:0000313" key="4">
    <source>
        <dbReference type="EMBL" id="GAA5043300.1"/>
    </source>
</evidence>
<evidence type="ECO:0000313" key="5">
    <source>
        <dbReference type="Proteomes" id="UP001500124"/>
    </source>
</evidence>
<dbReference type="PANTHER" id="PTHR22754">
    <property type="entry name" value="DISCO-INTERACTING PROTEIN 2 DIP2 -RELATED"/>
    <property type="match status" value="1"/>
</dbReference>
<feature type="region of interest" description="Disordered" evidence="2">
    <location>
        <begin position="529"/>
        <end position="550"/>
    </location>
</feature>
<dbReference type="Pfam" id="PF00501">
    <property type="entry name" value="AMP-binding"/>
    <property type="match status" value="1"/>
</dbReference>
<dbReference type="InterPro" id="IPR042099">
    <property type="entry name" value="ANL_N_sf"/>
</dbReference>
<comment type="caution">
    <text evidence="4">The sequence shown here is derived from an EMBL/GenBank/DDBJ whole genome shotgun (WGS) entry which is preliminary data.</text>
</comment>
<dbReference type="PANTHER" id="PTHR22754:SF32">
    <property type="entry name" value="DISCO-INTERACTING PROTEIN 2"/>
    <property type="match status" value="1"/>
</dbReference>
<dbReference type="Gene3D" id="3.30.300.30">
    <property type="match status" value="1"/>
</dbReference>
<reference evidence="5" key="1">
    <citation type="journal article" date="2019" name="Int. J. Syst. Evol. Microbiol.">
        <title>The Global Catalogue of Microorganisms (GCM) 10K type strain sequencing project: providing services to taxonomists for standard genome sequencing and annotation.</title>
        <authorList>
            <consortium name="The Broad Institute Genomics Platform"/>
            <consortium name="The Broad Institute Genome Sequencing Center for Infectious Disease"/>
            <person name="Wu L."/>
            <person name="Ma J."/>
        </authorList>
    </citation>
    <scope>NUCLEOTIDE SEQUENCE [LARGE SCALE GENOMIC DNA]</scope>
    <source>
        <strain evidence="5">JCM 18410</strain>
    </source>
</reference>
<protein>
    <submittedName>
        <fullName evidence="4">Fatty acyl-AMP ligase</fullName>
    </submittedName>
</protein>
<gene>
    <name evidence="4" type="ORF">GCM10023336_04760</name>
</gene>
<dbReference type="InterPro" id="IPR000873">
    <property type="entry name" value="AMP-dep_synth/lig_dom"/>
</dbReference>
<accession>A0ABP9JV94</accession>
<evidence type="ECO:0000256" key="2">
    <source>
        <dbReference type="SAM" id="MobiDB-lite"/>
    </source>
</evidence>
<organism evidence="4 5">
    <name type="scientific">Streptomyces similanensis</name>
    <dbReference type="NCBI Taxonomy" id="1274988"/>
    <lineage>
        <taxon>Bacteria</taxon>
        <taxon>Bacillati</taxon>
        <taxon>Actinomycetota</taxon>
        <taxon>Actinomycetes</taxon>
        <taxon>Kitasatosporales</taxon>
        <taxon>Streptomycetaceae</taxon>
        <taxon>Streptomyces</taxon>
    </lineage>
</organism>
<dbReference type="GO" id="GO:0016874">
    <property type="term" value="F:ligase activity"/>
    <property type="evidence" value="ECO:0007669"/>
    <property type="project" value="UniProtKB-KW"/>
</dbReference>
<evidence type="ECO:0000256" key="1">
    <source>
        <dbReference type="ARBA" id="ARBA00006432"/>
    </source>
</evidence>
<dbReference type="InterPro" id="IPR045851">
    <property type="entry name" value="AMP-bd_C_sf"/>
</dbReference>
<dbReference type="SUPFAM" id="SSF56801">
    <property type="entry name" value="Acetyl-CoA synthetase-like"/>
    <property type="match status" value="1"/>
</dbReference>
<keyword evidence="4" id="KW-0436">Ligase</keyword>
<dbReference type="EMBL" id="BAABKC010000007">
    <property type="protein sequence ID" value="GAA5043300.1"/>
    <property type="molecule type" value="Genomic_DNA"/>
</dbReference>
<keyword evidence="5" id="KW-1185">Reference proteome</keyword>
<dbReference type="Proteomes" id="UP001500124">
    <property type="component" value="Unassembled WGS sequence"/>
</dbReference>
<comment type="similarity">
    <text evidence="1">Belongs to the ATP-dependent AMP-binding enzyme family.</text>
</comment>
<feature type="domain" description="AMP-dependent synthetase/ligase" evidence="3">
    <location>
        <begin position="24"/>
        <end position="399"/>
    </location>
</feature>
<evidence type="ECO:0000259" key="3">
    <source>
        <dbReference type="Pfam" id="PF00501"/>
    </source>
</evidence>
<sequence>MTLFAALGRVAAQGSGRGMHVLRRGQDGDALSYSDLYAEAGRVAAGLLSRGVRPGERVALVLPTSVDFARAFFGVLAAGAVAVPLPGPAPFGSSDAYLRRTSAALRRSRVRTVLTAPAVLPLLGPGLSDGARPVDVLLVPEVAEPSAAHVARTASDPAVVQYTSGTSNEPRGVVLSHGNVAAGVAAIAHGTQLTRTDVGCTWLPLFHDMGLIGSFLTPLLHDVDIHLLTPEDYLRGPGDWIRAMGRLGATFTMAPDSGYRYVLRRDAAPQDGLDLSRWRIAVNGAEPVDRRLQDAFTERFAPAGLSENVFLPAYGLAEATLAVAFPPLGRPAKVLRAERDELNRGRYVPAPSGAGPCRELVSVGTPVRSTEVRLTTASGEPAAPGTVGAVEVRGASVTSTGYDHHPEESRRVLLPDGWVATGDLGLWHDGELYIVGRTKEVIIVFGANHWASDIEAVVRDTPGLPVHGVVAEQIWSDEGGRLGLVVETTRHDEASRRATTQRIRARVVAELGITPDTIEFVRRGGIARTSSGKALRRPPPSDTRMSRSGT</sequence>
<dbReference type="RefSeq" id="WP_345666777.1">
    <property type="nucleotide sequence ID" value="NZ_BAABKC010000007.1"/>
</dbReference>